<sequence length="100" mass="12149">MALSNAERQRRVRANRDAIPDEREKYLMKGRERYKHECNSGKRKPVEQLAEKENRSIRDRWPIQKRKDRARERETRNIFDNIQTPPSSSDERQSNRKRAQ</sequence>
<feature type="compositionally biased region" description="Basic and acidic residues" evidence="1">
    <location>
        <begin position="30"/>
        <end position="62"/>
    </location>
</feature>
<gene>
    <name evidence="2" type="ORF">DPMN_100085</name>
</gene>
<accession>A0A9D4LGU4</accession>
<reference evidence="2" key="2">
    <citation type="submission" date="2020-11" db="EMBL/GenBank/DDBJ databases">
        <authorList>
            <person name="McCartney M.A."/>
            <person name="Auch B."/>
            <person name="Kono T."/>
            <person name="Mallez S."/>
            <person name="Becker A."/>
            <person name="Gohl D.M."/>
            <person name="Silverstein K.A.T."/>
            <person name="Koren S."/>
            <person name="Bechman K.B."/>
            <person name="Herman A."/>
            <person name="Abrahante J.E."/>
            <person name="Garbe J."/>
        </authorList>
    </citation>
    <scope>NUCLEOTIDE SEQUENCE</scope>
    <source>
        <strain evidence="2">Duluth1</strain>
        <tissue evidence="2">Whole animal</tissue>
    </source>
</reference>
<dbReference type="AlphaFoldDB" id="A0A9D4LGU4"/>
<feature type="compositionally biased region" description="Polar residues" evidence="1">
    <location>
        <begin position="78"/>
        <end position="88"/>
    </location>
</feature>
<feature type="region of interest" description="Disordered" evidence="1">
    <location>
        <begin position="30"/>
        <end position="100"/>
    </location>
</feature>
<reference evidence="2" key="1">
    <citation type="journal article" date="2019" name="bioRxiv">
        <title>The Genome of the Zebra Mussel, Dreissena polymorpha: A Resource for Invasive Species Research.</title>
        <authorList>
            <person name="McCartney M.A."/>
            <person name="Auch B."/>
            <person name="Kono T."/>
            <person name="Mallez S."/>
            <person name="Zhang Y."/>
            <person name="Obille A."/>
            <person name="Becker A."/>
            <person name="Abrahante J.E."/>
            <person name="Garbe J."/>
            <person name="Badalamenti J.P."/>
            <person name="Herman A."/>
            <person name="Mangelson H."/>
            <person name="Liachko I."/>
            <person name="Sullivan S."/>
            <person name="Sone E.D."/>
            <person name="Koren S."/>
            <person name="Silverstein K.A.T."/>
            <person name="Beckman K.B."/>
            <person name="Gohl D.M."/>
        </authorList>
    </citation>
    <scope>NUCLEOTIDE SEQUENCE</scope>
    <source>
        <strain evidence="2">Duluth1</strain>
        <tissue evidence="2">Whole animal</tissue>
    </source>
</reference>
<protein>
    <submittedName>
        <fullName evidence="2">Uncharacterized protein</fullName>
    </submittedName>
</protein>
<evidence type="ECO:0000256" key="1">
    <source>
        <dbReference type="SAM" id="MobiDB-lite"/>
    </source>
</evidence>
<proteinExistence type="predicted"/>
<organism evidence="2 3">
    <name type="scientific">Dreissena polymorpha</name>
    <name type="common">Zebra mussel</name>
    <name type="synonym">Mytilus polymorpha</name>
    <dbReference type="NCBI Taxonomy" id="45954"/>
    <lineage>
        <taxon>Eukaryota</taxon>
        <taxon>Metazoa</taxon>
        <taxon>Spiralia</taxon>
        <taxon>Lophotrochozoa</taxon>
        <taxon>Mollusca</taxon>
        <taxon>Bivalvia</taxon>
        <taxon>Autobranchia</taxon>
        <taxon>Heteroconchia</taxon>
        <taxon>Euheterodonta</taxon>
        <taxon>Imparidentia</taxon>
        <taxon>Neoheterodontei</taxon>
        <taxon>Myida</taxon>
        <taxon>Dreissenoidea</taxon>
        <taxon>Dreissenidae</taxon>
        <taxon>Dreissena</taxon>
    </lineage>
</organism>
<evidence type="ECO:0000313" key="2">
    <source>
        <dbReference type="EMBL" id="KAH3857478.1"/>
    </source>
</evidence>
<comment type="caution">
    <text evidence="2">The sequence shown here is derived from an EMBL/GenBank/DDBJ whole genome shotgun (WGS) entry which is preliminary data.</text>
</comment>
<keyword evidence="3" id="KW-1185">Reference proteome</keyword>
<dbReference type="Proteomes" id="UP000828390">
    <property type="component" value="Unassembled WGS sequence"/>
</dbReference>
<evidence type="ECO:0000313" key="3">
    <source>
        <dbReference type="Proteomes" id="UP000828390"/>
    </source>
</evidence>
<dbReference type="EMBL" id="JAIWYP010000003">
    <property type="protein sequence ID" value="KAH3857478.1"/>
    <property type="molecule type" value="Genomic_DNA"/>
</dbReference>
<name>A0A9D4LGU4_DREPO</name>